<dbReference type="PROSITE" id="PS51747">
    <property type="entry name" value="CYT_DCMP_DEAMINASES_2"/>
    <property type="match status" value="1"/>
</dbReference>
<evidence type="ECO:0000256" key="2">
    <source>
        <dbReference type="ARBA" id="ARBA00022723"/>
    </source>
</evidence>
<dbReference type="SUPFAM" id="SSF53927">
    <property type="entry name" value="Cytidine deaminase-like"/>
    <property type="match status" value="1"/>
</dbReference>
<dbReference type="Pfam" id="PF00383">
    <property type="entry name" value="dCMP_cyt_deam_1"/>
    <property type="match status" value="1"/>
</dbReference>
<protein>
    <recommendedName>
        <fullName evidence="5">CMP/dCMP-type deaminase domain-containing protein</fullName>
    </recommendedName>
</protein>
<dbReference type="PANTHER" id="PTHR11086">
    <property type="entry name" value="DEOXYCYTIDYLATE DEAMINASE-RELATED"/>
    <property type="match status" value="1"/>
</dbReference>
<dbReference type="InterPro" id="IPR002125">
    <property type="entry name" value="CMP_dCMP_dom"/>
</dbReference>
<dbReference type="PROSITE" id="PS00903">
    <property type="entry name" value="CYT_DCMP_DEAMINASES_1"/>
    <property type="match status" value="1"/>
</dbReference>
<keyword evidence="7" id="KW-1185">Reference proteome</keyword>
<evidence type="ECO:0000259" key="5">
    <source>
        <dbReference type="PROSITE" id="PS51747"/>
    </source>
</evidence>
<gene>
    <name evidence="6" type="ORF">CKY47_22310</name>
</gene>
<feature type="domain" description="CMP/dCMP-type deaminase" evidence="5">
    <location>
        <begin position="74"/>
        <end position="276"/>
    </location>
</feature>
<dbReference type="Gene3D" id="3.40.140.10">
    <property type="entry name" value="Cytidine Deaminase, domain 2"/>
    <property type="match status" value="1"/>
</dbReference>
<proteinExistence type="inferred from homology"/>
<dbReference type="PANTHER" id="PTHR11086:SF18">
    <property type="entry name" value="DEOXYCYTIDYLATE DEAMINASE"/>
    <property type="match status" value="1"/>
</dbReference>
<evidence type="ECO:0000313" key="7">
    <source>
        <dbReference type="Proteomes" id="UP001225605"/>
    </source>
</evidence>
<name>A0ABU0X3H0_9PSEU</name>
<evidence type="ECO:0000256" key="3">
    <source>
        <dbReference type="ARBA" id="ARBA00022801"/>
    </source>
</evidence>
<reference evidence="6 7" key="1">
    <citation type="submission" date="2017-06" db="EMBL/GenBank/DDBJ databases">
        <title>Cultured bacterium strain Saccharothrix yanglingensis Hhs.015.</title>
        <authorList>
            <person name="Xia Y."/>
        </authorList>
    </citation>
    <scope>NUCLEOTIDE SEQUENCE [LARGE SCALE GENOMIC DNA]</scope>
    <source>
        <strain evidence="6 7">Hhs.015</strain>
    </source>
</reference>
<sequence>MTVTLVSDEGPVRDRLGIGGGAAAPGGARIRVVTTESAFSGASAHDPLFVTDRDGTGLDRLIDLVELRRRVTPSRAEFGMHAAYGAALRSAALRGGLGAALTDAWGDVVAVGTVEVPAWGGQYWDGDEHDARDFVFGVDPASAARTATVEVLLDLLAGMGAHLPAEPPELVGGLLAAFDGGQGSYGVGHGGAPAQSFESLGRVVHAEMAALVCAARSGVRVAGLTMYVTAQPCRQCLRHLVCAGLARVVFLGPQPDAAPSFHADSVTVRPDGSGRMPLVPFTGVGPGAYELLFGRQARHTPTKPGER</sequence>
<evidence type="ECO:0000256" key="1">
    <source>
        <dbReference type="ARBA" id="ARBA00006576"/>
    </source>
</evidence>
<dbReference type="InterPro" id="IPR015517">
    <property type="entry name" value="dCMP_deaminase-rel"/>
</dbReference>
<evidence type="ECO:0000313" key="6">
    <source>
        <dbReference type="EMBL" id="MDQ2586676.1"/>
    </source>
</evidence>
<accession>A0ABU0X3H0</accession>
<comment type="caution">
    <text evidence="6">The sequence shown here is derived from an EMBL/GenBank/DDBJ whole genome shotgun (WGS) entry which is preliminary data.</text>
</comment>
<dbReference type="EMBL" id="NSDM01000010">
    <property type="protein sequence ID" value="MDQ2586676.1"/>
    <property type="molecule type" value="Genomic_DNA"/>
</dbReference>
<keyword evidence="2" id="KW-0479">Metal-binding</keyword>
<evidence type="ECO:0000256" key="4">
    <source>
        <dbReference type="ARBA" id="ARBA00022833"/>
    </source>
</evidence>
<dbReference type="Proteomes" id="UP001225605">
    <property type="component" value="Unassembled WGS sequence"/>
</dbReference>
<dbReference type="InterPro" id="IPR016192">
    <property type="entry name" value="APOBEC/CMP_deaminase_Zn-bd"/>
</dbReference>
<dbReference type="InterPro" id="IPR016193">
    <property type="entry name" value="Cytidine_deaminase-like"/>
</dbReference>
<comment type="similarity">
    <text evidence="1">Belongs to the cytidine and deoxycytidylate deaminase family.</text>
</comment>
<keyword evidence="3" id="KW-0378">Hydrolase</keyword>
<keyword evidence="4" id="KW-0862">Zinc</keyword>
<organism evidence="6 7">
    <name type="scientific">Saccharothrix yanglingensis</name>
    <dbReference type="NCBI Taxonomy" id="659496"/>
    <lineage>
        <taxon>Bacteria</taxon>
        <taxon>Bacillati</taxon>
        <taxon>Actinomycetota</taxon>
        <taxon>Actinomycetes</taxon>
        <taxon>Pseudonocardiales</taxon>
        <taxon>Pseudonocardiaceae</taxon>
        <taxon>Saccharothrix</taxon>
    </lineage>
</organism>
<dbReference type="RefSeq" id="WP_306747964.1">
    <property type="nucleotide sequence ID" value="NZ_NSDM01000010.1"/>
</dbReference>